<name>A0AA39RAK5_ACESA</name>
<proteinExistence type="predicted"/>
<evidence type="ECO:0000313" key="2">
    <source>
        <dbReference type="Proteomes" id="UP001168877"/>
    </source>
</evidence>
<reference evidence="1" key="2">
    <citation type="submission" date="2023-06" db="EMBL/GenBank/DDBJ databases">
        <authorList>
            <person name="Swenson N.G."/>
            <person name="Wegrzyn J.L."/>
            <person name="Mcevoy S.L."/>
        </authorList>
    </citation>
    <scope>NUCLEOTIDE SEQUENCE</scope>
    <source>
        <strain evidence="1">NS2018</strain>
        <tissue evidence="1">Leaf</tissue>
    </source>
</reference>
<comment type="caution">
    <text evidence="1">The sequence shown here is derived from an EMBL/GenBank/DDBJ whole genome shotgun (WGS) entry which is preliminary data.</text>
</comment>
<sequence>MCGKMILVRSHAFLFIGDAKIGHKCLKTEFDACRVRVECGSGTRIVPALYGILLSSLILWYTGCAWVLHGNSYAGSRQEVHGFSLKPKNESGLAVKYFPLNHSVLSLAMMNVDNIAALCATMSLKGKEGPIQSLKDELEDDGLRKMSLSLVGKVLANKLINQDAFRRVLLRI</sequence>
<dbReference type="Proteomes" id="UP001168877">
    <property type="component" value="Unassembled WGS sequence"/>
</dbReference>
<keyword evidence="2" id="KW-1185">Reference proteome</keyword>
<evidence type="ECO:0000313" key="1">
    <source>
        <dbReference type="EMBL" id="KAK0570495.1"/>
    </source>
</evidence>
<reference evidence="1" key="1">
    <citation type="journal article" date="2022" name="Plant J.">
        <title>Strategies of tolerance reflected in two North American maple genomes.</title>
        <authorList>
            <person name="McEvoy S.L."/>
            <person name="Sezen U.U."/>
            <person name="Trouern-Trend A."/>
            <person name="McMahon S.M."/>
            <person name="Schaberg P.G."/>
            <person name="Yang J."/>
            <person name="Wegrzyn J.L."/>
            <person name="Swenson N.G."/>
        </authorList>
    </citation>
    <scope>NUCLEOTIDE SEQUENCE</scope>
    <source>
        <strain evidence="1">NS2018</strain>
    </source>
</reference>
<protein>
    <submittedName>
        <fullName evidence="1">Uncharacterized protein</fullName>
    </submittedName>
</protein>
<dbReference type="AlphaFoldDB" id="A0AA39RAK5"/>
<dbReference type="EMBL" id="JAUESC010000388">
    <property type="protein sequence ID" value="KAK0570495.1"/>
    <property type="molecule type" value="Genomic_DNA"/>
</dbReference>
<accession>A0AA39RAK5</accession>
<organism evidence="1 2">
    <name type="scientific">Acer saccharum</name>
    <name type="common">Sugar maple</name>
    <dbReference type="NCBI Taxonomy" id="4024"/>
    <lineage>
        <taxon>Eukaryota</taxon>
        <taxon>Viridiplantae</taxon>
        <taxon>Streptophyta</taxon>
        <taxon>Embryophyta</taxon>
        <taxon>Tracheophyta</taxon>
        <taxon>Spermatophyta</taxon>
        <taxon>Magnoliopsida</taxon>
        <taxon>eudicotyledons</taxon>
        <taxon>Gunneridae</taxon>
        <taxon>Pentapetalae</taxon>
        <taxon>rosids</taxon>
        <taxon>malvids</taxon>
        <taxon>Sapindales</taxon>
        <taxon>Sapindaceae</taxon>
        <taxon>Hippocastanoideae</taxon>
        <taxon>Acereae</taxon>
        <taxon>Acer</taxon>
    </lineage>
</organism>
<gene>
    <name evidence="1" type="ORF">LWI29_002148</name>
</gene>